<sequence>MTESQTQDLGSQSHARLLPQDSRIFLAGHRGMVGSAIYRYLQAENYGNIVTRSHRELDLVNHAAV</sequence>
<reference evidence="1" key="1">
    <citation type="journal article" date="2014" name="Front. Microbiol.">
        <title>High frequency of phylogenetically diverse reductive dehalogenase-homologous genes in deep subseafloor sedimentary metagenomes.</title>
        <authorList>
            <person name="Kawai M."/>
            <person name="Futagami T."/>
            <person name="Toyoda A."/>
            <person name="Takaki Y."/>
            <person name="Nishi S."/>
            <person name="Hori S."/>
            <person name="Arai W."/>
            <person name="Tsubouchi T."/>
            <person name="Morono Y."/>
            <person name="Uchiyama I."/>
            <person name="Ito T."/>
            <person name="Fujiyama A."/>
            <person name="Inagaki F."/>
            <person name="Takami H."/>
        </authorList>
    </citation>
    <scope>NUCLEOTIDE SEQUENCE</scope>
    <source>
        <strain evidence="1">Expedition CK06-06</strain>
    </source>
</reference>
<dbReference type="AlphaFoldDB" id="X0U6H6"/>
<dbReference type="EMBL" id="BARS01029151">
    <property type="protein sequence ID" value="GAG01389.1"/>
    <property type="molecule type" value="Genomic_DNA"/>
</dbReference>
<organism evidence="1">
    <name type="scientific">marine sediment metagenome</name>
    <dbReference type="NCBI Taxonomy" id="412755"/>
    <lineage>
        <taxon>unclassified sequences</taxon>
        <taxon>metagenomes</taxon>
        <taxon>ecological metagenomes</taxon>
    </lineage>
</organism>
<comment type="caution">
    <text evidence="1">The sequence shown here is derived from an EMBL/GenBank/DDBJ whole genome shotgun (WGS) entry which is preliminary data.</text>
</comment>
<feature type="non-terminal residue" evidence="1">
    <location>
        <position position="65"/>
    </location>
</feature>
<protein>
    <submittedName>
        <fullName evidence="1">Uncharacterized protein</fullName>
    </submittedName>
</protein>
<gene>
    <name evidence="1" type="ORF">S01H1_45599</name>
</gene>
<evidence type="ECO:0000313" key="1">
    <source>
        <dbReference type="EMBL" id="GAG01389.1"/>
    </source>
</evidence>
<name>X0U6H6_9ZZZZ</name>
<accession>X0U6H6</accession>
<proteinExistence type="predicted"/>
<dbReference type="Gene3D" id="3.40.50.720">
    <property type="entry name" value="NAD(P)-binding Rossmann-like Domain"/>
    <property type="match status" value="1"/>
</dbReference>